<dbReference type="AlphaFoldDB" id="A0A8H7T6X3"/>
<dbReference type="PANTHER" id="PTHR24148">
    <property type="entry name" value="ANKYRIN REPEAT DOMAIN-CONTAINING PROTEIN 39 HOMOLOG-RELATED"/>
    <property type="match status" value="1"/>
</dbReference>
<feature type="domain" description="Heterokaryon incompatibility" evidence="1">
    <location>
        <begin position="93"/>
        <end position="263"/>
    </location>
</feature>
<protein>
    <recommendedName>
        <fullName evidence="1">Heterokaryon incompatibility domain-containing protein</fullName>
    </recommendedName>
</protein>
<evidence type="ECO:0000313" key="2">
    <source>
        <dbReference type="EMBL" id="KAG4413567.1"/>
    </source>
</evidence>
<proteinExistence type="predicted"/>
<dbReference type="OrthoDB" id="3526006at2759"/>
<gene>
    <name evidence="2" type="ORF">IFR04_013301</name>
</gene>
<dbReference type="PANTHER" id="PTHR24148:SF73">
    <property type="entry name" value="HET DOMAIN PROTEIN (AFU_ORTHOLOGUE AFUA_8G01020)"/>
    <property type="match status" value="1"/>
</dbReference>
<keyword evidence="3" id="KW-1185">Reference proteome</keyword>
<dbReference type="Pfam" id="PF06985">
    <property type="entry name" value="HET"/>
    <property type="match status" value="1"/>
</dbReference>
<evidence type="ECO:0000313" key="3">
    <source>
        <dbReference type="Proteomes" id="UP000664132"/>
    </source>
</evidence>
<dbReference type="EMBL" id="JAFJYH010000307">
    <property type="protein sequence ID" value="KAG4413567.1"/>
    <property type="molecule type" value="Genomic_DNA"/>
</dbReference>
<name>A0A8H7T6X3_9HELO</name>
<accession>A0A8H7T6X3</accession>
<comment type="caution">
    <text evidence="2">The sequence shown here is derived from an EMBL/GenBank/DDBJ whole genome shotgun (WGS) entry which is preliminary data.</text>
</comment>
<reference evidence="2" key="1">
    <citation type="submission" date="2021-02" db="EMBL/GenBank/DDBJ databases">
        <title>Genome sequence Cadophora malorum strain M34.</title>
        <authorList>
            <person name="Stefanovic E."/>
            <person name="Vu D."/>
            <person name="Scully C."/>
            <person name="Dijksterhuis J."/>
            <person name="Roader J."/>
            <person name="Houbraken J."/>
        </authorList>
    </citation>
    <scope>NUCLEOTIDE SEQUENCE</scope>
    <source>
        <strain evidence="2">M34</strain>
    </source>
</reference>
<evidence type="ECO:0000259" key="1">
    <source>
        <dbReference type="Pfam" id="PF06985"/>
    </source>
</evidence>
<sequence>MPTGTAVSPLGPISGAARGFVRLGVNAATASATGGAATVPAAANIQAEQAELPYKPLDFDTYEIRLLQLQWGSDEEDISCALEYASLIDPGPYIALSYCWGDLKRARLMNIGDVEFSATENLVHALQAIRKLKRRTGNDGFTRLWVDAVCINQKDAQERSHQVRNMRQIYSRAQEVLSFVGSFGHLPEAGVDNEAKIIAKAPLKIIHGTSDWEKKLLSPMSLRQKRLPNPKVEALETRGPKDFEEYDTFFSEPYWKRAWVIQEITVGARVNVLYGTMEFVWEDVAAFFTLLKRSGKSQMFPQFRKTHGLDHLLEFRERFFIKRTPISLFEALNLSRKALATDPRDKIFALLGLCHDGSTFVPVPNYRQPLESIIADMSKNMMMLNKSLDAICLRGISQDQSTSPVPTWAPNWQRLWIGGTTVQEEVIFRNQEIGRVNPILEGSTSRLLRVRGIRVGVVTHLTSAMKPHDRDTSALPERAPWISLTGNLAKEIPALGNPSPDVSMFYSAIWKTLTMGLSMKGMSPRQAELCFSTLWMPHGRGSIHDLDLIEWIDRNAFFKIGKWTLREWSQTGKLPSPANSSNRSWADNLFPLAKTTRNENVADNMSLNIDPFTSVLRDVLGSGMRLACLDTRQYFIGMVHPDTQESDKVFYLQGCSVPVILRKDPDPDPDSDRYSVVGSAYLDDALEWGCGVLGDTLLEDLTLC</sequence>
<organism evidence="2 3">
    <name type="scientific">Cadophora malorum</name>
    <dbReference type="NCBI Taxonomy" id="108018"/>
    <lineage>
        <taxon>Eukaryota</taxon>
        <taxon>Fungi</taxon>
        <taxon>Dikarya</taxon>
        <taxon>Ascomycota</taxon>
        <taxon>Pezizomycotina</taxon>
        <taxon>Leotiomycetes</taxon>
        <taxon>Helotiales</taxon>
        <taxon>Ploettnerulaceae</taxon>
        <taxon>Cadophora</taxon>
    </lineage>
</organism>
<dbReference type="InterPro" id="IPR010730">
    <property type="entry name" value="HET"/>
</dbReference>
<dbReference type="Proteomes" id="UP000664132">
    <property type="component" value="Unassembled WGS sequence"/>
</dbReference>
<dbReference type="InterPro" id="IPR052895">
    <property type="entry name" value="HetReg/Transcr_Mod"/>
</dbReference>